<dbReference type="EMBL" id="VSSQ01045697">
    <property type="protein sequence ID" value="MPM99607.1"/>
    <property type="molecule type" value="Genomic_DNA"/>
</dbReference>
<evidence type="ECO:0000313" key="1">
    <source>
        <dbReference type="EMBL" id="MPM99607.1"/>
    </source>
</evidence>
<sequence>MSGLAAGRRTGIQHAQRAPLGLGQAGQQQWGRGLCRAVLHRCPAFFKMRQLLYRHGLLQLQTALGDGRRLQVHLLQRILIPGCSAFLCIHAQRHGRLGIVGRQNGLPIPGMVFPEPGNPPGRVIPDGHWIAVGRAHQGIALAQKAAQAGIDETGLRACRAILGGFHGLVDQGEGRIRGLRLIPGQSQRRAQQGTDLGCRCARRQLLLQRLGTSQIAQHLEQQGLHSRTQALRHLCQHSLAGLATQDAVQGLGHCIQLLPQGRSVGYSSTSRGVLGLGRLGSHEEQT</sequence>
<comment type="caution">
    <text evidence="1">The sequence shown here is derived from an EMBL/GenBank/DDBJ whole genome shotgun (WGS) entry which is preliminary data.</text>
</comment>
<reference evidence="1" key="1">
    <citation type="submission" date="2019-08" db="EMBL/GenBank/DDBJ databases">
        <authorList>
            <person name="Kucharzyk K."/>
            <person name="Murdoch R.W."/>
            <person name="Higgins S."/>
            <person name="Loffler F."/>
        </authorList>
    </citation>
    <scope>NUCLEOTIDE SEQUENCE</scope>
</reference>
<proteinExistence type="predicted"/>
<accession>A0A645ECA2</accession>
<protein>
    <submittedName>
        <fullName evidence="1">Uncharacterized protein</fullName>
    </submittedName>
</protein>
<gene>
    <name evidence="1" type="ORF">SDC9_146799</name>
</gene>
<name>A0A645ECA2_9ZZZZ</name>
<dbReference type="AlphaFoldDB" id="A0A645ECA2"/>
<organism evidence="1">
    <name type="scientific">bioreactor metagenome</name>
    <dbReference type="NCBI Taxonomy" id="1076179"/>
    <lineage>
        <taxon>unclassified sequences</taxon>
        <taxon>metagenomes</taxon>
        <taxon>ecological metagenomes</taxon>
    </lineage>
</organism>